<gene>
    <name evidence="2" type="ORF">EUX57_09645</name>
</gene>
<organism evidence="2 3">
    <name type="scientific">Pseudomonas orientalis</name>
    <dbReference type="NCBI Taxonomy" id="76758"/>
    <lineage>
        <taxon>Bacteria</taxon>
        <taxon>Pseudomonadati</taxon>
        <taxon>Pseudomonadota</taxon>
        <taxon>Gammaproteobacteria</taxon>
        <taxon>Pseudomonadales</taxon>
        <taxon>Pseudomonadaceae</taxon>
        <taxon>Pseudomonas</taxon>
    </lineage>
</organism>
<protein>
    <submittedName>
        <fullName evidence="2">DUF1534 domain-containing protein</fullName>
    </submittedName>
</protein>
<name>A0A4V2DXW5_9PSED</name>
<evidence type="ECO:0000256" key="1">
    <source>
        <dbReference type="SAM" id="MobiDB-lite"/>
    </source>
</evidence>
<evidence type="ECO:0000313" key="3">
    <source>
        <dbReference type="Proteomes" id="UP000293369"/>
    </source>
</evidence>
<feature type="region of interest" description="Disordered" evidence="1">
    <location>
        <begin position="1"/>
        <end position="20"/>
    </location>
</feature>
<dbReference type="AlphaFoldDB" id="A0A4V2DXW5"/>
<proteinExistence type="predicted"/>
<dbReference type="Proteomes" id="UP000293369">
    <property type="component" value="Unassembled WGS sequence"/>
</dbReference>
<dbReference type="EMBL" id="SGFE01000016">
    <property type="protein sequence ID" value="RZI31980.1"/>
    <property type="molecule type" value="Genomic_DNA"/>
</dbReference>
<evidence type="ECO:0000313" key="2">
    <source>
        <dbReference type="EMBL" id="RZI31980.1"/>
    </source>
</evidence>
<sequence>MPVTDRSLALRGNASRDAPRHHCASVGFCALKVGRGASWAAFPRRAWERSSGRVGTSLCLTIAQRNAAIASTDSRISAGPL</sequence>
<accession>A0A4V2DXW5</accession>
<dbReference type="AntiFam" id="ANF00261">
    <property type="entry name" value="Protein of unknown function (DUF1534)"/>
</dbReference>
<comment type="caution">
    <text evidence="2">The sequence shown here is derived from an EMBL/GenBank/DDBJ whole genome shotgun (WGS) entry which is preliminary data.</text>
</comment>
<reference evidence="2 3" key="1">
    <citation type="submission" date="2019-02" db="EMBL/GenBank/DDBJ databases">
        <title>Pseudomonas spp from wheat grain.</title>
        <authorList>
            <person name="Cho G.-S."/>
            <person name="Franz C.M.A.P."/>
        </authorList>
    </citation>
    <scope>NUCLEOTIDE SEQUENCE [LARGE SCALE GENOMIC DNA]</scope>
    <source>
        <strain evidence="2 3">133NRW</strain>
    </source>
</reference>